<dbReference type="RefSeq" id="WP_163591880.1">
    <property type="nucleotide sequence ID" value="NZ_CP040852.1"/>
</dbReference>
<accession>A0AAE6WJC2</accession>
<evidence type="ECO:0000313" key="1">
    <source>
        <dbReference type="EMBL" id="QIA90957.1"/>
    </source>
</evidence>
<protein>
    <submittedName>
        <fullName evidence="1">Uncharacterized protein</fullName>
    </submittedName>
</protein>
<evidence type="ECO:0000313" key="2">
    <source>
        <dbReference type="Proteomes" id="UP000463931"/>
    </source>
</evidence>
<proteinExistence type="predicted"/>
<name>A0AAE6WJC2_9LACO</name>
<dbReference type="Proteomes" id="UP000463931">
    <property type="component" value="Chromosome"/>
</dbReference>
<dbReference type="AlphaFoldDB" id="A0AAE6WJC2"/>
<reference evidence="1 2" key="1">
    <citation type="journal article" date="2019" name="Nat. Med.">
        <title>Preventing dysbiosis of the neonatal mouse intestinal microbiome protects against late-onset sepsis.</title>
        <authorList>
            <person name="Singer J.R."/>
            <person name="Blosser E.G."/>
            <person name="Zindl C.L."/>
            <person name="Silberger D.J."/>
            <person name="Conlan S."/>
            <person name="Laufer V.A."/>
            <person name="DiToro D."/>
            <person name="Deming C."/>
            <person name="Kumar R."/>
            <person name="Morrow C.D."/>
            <person name="Segre J.A."/>
            <person name="Gray M.J."/>
            <person name="Randolph D.A."/>
            <person name="Weaver C.T."/>
        </authorList>
    </citation>
    <scope>NUCLEOTIDE SEQUENCE [LARGE SCALE GENOMIC DNA]</scope>
    <source>
        <strain evidence="1 2">V10</strain>
    </source>
</reference>
<gene>
    <name evidence="1" type="ORF">FEE40_12765</name>
</gene>
<sequence>MPLWLFLCIPGYSLFYDKSKRLCNEVISLHSKKYRAGKAIKYQVVEVTQVKGYLTHQVNTGENKVTLINRYCPPLNYPKHCHKSKVPKKDYYGKHHGMNFFPGYIICY</sequence>
<organism evidence="1 2">
    <name type="scientific">Ligilactobacillus murinus</name>
    <dbReference type="NCBI Taxonomy" id="1622"/>
    <lineage>
        <taxon>Bacteria</taxon>
        <taxon>Bacillati</taxon>
        <taxon>Bacillota</taxon>
        <taxon>Bacilli</taxon>
        <taxon>Lactobacillales</taxon>
        <taxon>Lactobacillaceae</taxon>
        <taxon>Ligilactobacillus</taxon>
    </lineage>
</organism>
<dbReference type="EMBL" id="CP040852">
    <property type="protein sequence ID" value="QIA90957.1"/>
    <property type="molecule type" value="Genomic_DNA"/>
</dbReference>